<evidence type="ECO:0000313" key="3">
    <source>
        <dbReference type="Proteomes" id="UP000319980"/>
    </source>
</evidence>
<proteinExistence type="predicted"/>
<gene>
    <name evidence="2" type="ORF">FQY83_08370</name>
</gene>
<feature type="compositionally biased region" description="Polar residues" evidence="1">
    <location>
        <begin position="1"/>
        <end position="11"/>
    </location>
</feature>
<name>A0A5C5U678_9GAMM</name>
<comment type="caution">
    <text evidence="2">The sequence shown here is derived from an EMBL/GenBank/DDBJ whole genome shotgun (WGS) entry which is preliminary data.</text>
</comment>
<accession>A0A5C5U678</accession>
<feature type="region of interest" description="Disordered" evidence="1">
    <location>
        <begin position="1"/>
        <end position="53"/>
    </location>
</feature>
<evidence type="ECO:0000313" key="2">
    <source>
        <dbReference type="EMBL" id="TWT21358.1"/>
    </source>
</evidence>
<organism evidence="2 3">
    <name type="scientific">Luteimonas marina</name>
    <dbReference type="NCBI Taxonomy" id="488485"/>
    <lineage>
        <taxon>Bacteria</taxon>
        <taxon>Pseudomonadati</taxon>
        <taxon>Pseudomonadota</taxon>
        <taxon>Gammaproteobacteria</taxon>
        <taxon>Lysobacterales</taxon>
        <taxon>Lysobacteraceae</taxon>
        <taxon>Luteimonas</taxon>
    </lineage>
</organism>
<dbReference type="Proteomes" id="UP000319980">
    <property type="component" value="Unassembled WGS sequence"/>
</dbReference>
<protein>
    <submittedName>
        <fullName evidence="2">Uncharacterized protein</fullName>
    </submittedName>
</protein>
<keyword evidence="3" id="KW-1185">Reference proteome</keyword>
<sequence>MKFVLFSQTPSCRHPRESGDPASLRKPMDPRLRGDDGGIVAPSPGTKRRIGAGECPLSRSDRVTRPCAAAARCDGCVDCARNPAGSSPR</sequence>
<evidence type="ECO:0000256" key="1">
    <source>
        <dbReference type="SAM" id="MobiDB-lite"/>
    </source>
</evidence>
<dbReference type="AlphaFoldDB" id="A0A5C5U678"/>
<dbReference type="EMBL" id="VOHK01000003">
    <property type="protein sequence ID" value="TWT21358.1"/>
    <property type="molecule type" value="Genomic_DNA"/>
</dbReference>
<reference evidence="2 3" key="1">
    <citation type="journal article" date="2008" name="Int. J. Syst. Evol. Microbiol.">
        <title>Luteimonas marina sp. nov., isolated from seawater.</title>
        <authorList>
            <person name="Baik K.S."/>
            <person name="Park S.C."/>
            <person name="Kim M.S."/>
            <person name="Kim E.M."/>
            <person name="Park C."/>
            <person name="Chun J."/>
            <person name="Seong C.N."/>
        </authorList>
    </citation>
    <scope>NUCLEOTIDE SEQUENCE [LARGE SCALE GENOMIC DNA]</scope>
    <source>
        <strain evidence="2 3">FR1330</strain>
    </source>
</reference>
<feature type="compositionally biased region" description="Basic and acidic residues" evidence="1">
    <location>
        <begin position="26"/>
        <end position="36"/>
    </location>
</feature>